<dbReference type="Gene3D" id="3.20.20.140">
    <property type="entry name" value="Metal-dependent hydrolases"/>
    <property type="match status" value="1"/>
</dbReference>
<organism evidence="6 7">
    <name type="scientific">Sinobaca qinghaiensis</name>
    <dbReference type="NCBI Taxonomy" id="342944"/>
    <lineage>
        <taxon>Bacteria</taxon>
        <taxon>Bacillati</taxon>
        <taxon>Bacillota</taxon>
        <taxon>Bacilli</taxon>
        <taxon>Bacillales</taxon>
        <taxon>Sporolactobacillaceae</taxon>
        <taxon>Sinobaca</taxon>
    </lineage>
</organism>
<dbReference type="EMBL" id="RAPK01000006">
    <property type="protein sequence ID" value="RKD76403.1"/>
    <property type="molecule type" value="Genomic_DNA"/>
</dbReference>
<keyword evidence="7" id="KW-1185">Reference proteome</keyword>
<evidence type="ECO:0000256" key="3">
    <source>
        <dbReference type="ARBA" id="ARBA00022912"/>
    </source>
</evidence>
<accession>A0A419V8W8</accession>
<evidence type="ECO:0000256" key="4">
    <source>
        <dbReference type="ARBA" id="ARBA00051722"/>
    </source>
</evidence>
<dbReference type="Proteomes" id="UP000285120">
    <property type="component" value="Unassembled WGS sequence"/>
</dbReference>
<dbReference type="PIRSF" id="PIRSF016557">
    <property type="entry name" value="Caps_synth_CpsB"/>
    <property type="match status" value="1"/>
</dbReference>
<dbReference type="InterPro" id="IPR016667">
    <property type="entry name" value="Caps_polysacc_synth_CpsB/CapC"/>
</dbReference>
<evidence type="ECO:0000313" key="7">
    <source>
        <dbReference type="Proteomes" id="UP000285120"/>
    </source>
</evidence>
<sequence>MINLYSKIVLEKQELEEPWAESIGIAERAVRNGITTFVNAPPFVKRGNENFSMTLDEEQKEFQALLEENNLDLTVLHAYCIRSRKRVTEGAKEQELLTVNETSYVYVDLSGFSSAVFAQTLLDRLQRGNYRPVLIFPEFTPMFINNPGFLHYFVNRGAVSILSAESILRIHGKETQQLAIKFLQANLSHGLSSSPRSALEPFRLKQAYDYIDLEFGTDWTGFLQKNAEHIIEDKPAVMYEPVPMQKSRRLFPWGKG</sequence>
<protein>
    <recommendedName>
        <fullName evidence="5">Tyrosine-protein phosphatase</fullName>
        <ecNumber evidence="5">3.1.3.48</ecNumber>
    </recommendedName>
</protein>
<evidence type="ECO:0000256" key="5">
    <source>
        <dbReference type="PIRNR" id="PIRNR016557"/>
    </source>
</evidence>
<comment type="similarity">
    <text evidence="1 5">Belongs to the metallo-dependent hydrolases superfamily. CpsB/CapC family.</text>
</comment>
<dbReference type="PANTHER" id="PTHR39181">
    <property type="entry name" value="TYROSINE-PROTEIN PHOSPHATASE YWQE"/>
    <property type="match status" value="1"/>
</dbReference>
<comment type="catalytic activity">
    <reaction evidence="4 5">
        <text>O-phospho-L-tyrosyl-[protein] + H2O = L-tyrosyl-[protein] + phosphate</text>
        <dbReference type="Rhea" id="RHEA:10684"/>
        <dbReference type="Rhea" id="RHEA-COMP:10136"/>
        <dbReference type="Rhea" id="RHEA-COMP:20101"/>
        <dbReference type="ChEBI" id="CHEBI:15377"/>
        <dbReference type="ChEBI" id="CHEBI:43474"/>
        <dbReference type="ChEBI" id="CHEBI:46858"/>
        <dbReference type="ChEBI" id="CHEBI:61978"/>
        <dbReference type="EC" id="3.1.3.48"/>
    </reaction>
</comment>
<dbReference type="GO" id="GO:0030145">
    <property type="term" value="F:manganese ion binding"/>
    <property type="evidence" value="ECO:0007669"/>
    <property type="project" value="UniProtKB-UniRule"/>
</dbReference>
<evidence type="ECO:0000256" key="2">
    <source>
        <dbReference type="ARBA" id="ARBA00022801"/>
    </source>
</evidence>
<dbReference type="EC" id="3.1.3.48" evidence="5"/>
<dbReference type="PANTHER" id="PTHR39181:SF1">
    <property type="entry name" value="TYROSINE-PROTEIN PHOSPHATASE YWQE"/>
    <property type="match status" value="1"/>
</dbReference>
<evidence type="ECO:0000256" key="1">
    <source>
        <dbReference type="ARBA" id="ARBA00005750"/>
    </source>
</evidence>
<gene>
    <name evidence="6" type="ORF">ATL39_0620</name>
</gene>
<dbReference type="GO" id="GO:0004725">
    <property type="term" value="F:protein tyrosine phosphatase activity"/>
    <property type="evidence" value="ECO:0007669"/>
    <property type="project" value="UniProtKB-UniRule"/>
</dbReference>
<keyword evidence="2 5" id="KW-0378">Hydrolase</keyword>
<dbReference type="RefSeq" id="WP_120191809.1">
    <property type="nucleotide sequence ID" value="NZ_RAPK01000006.1"/>
</dbReference>
<dbReference type="Pfam" id="PF19567">
    <property type="entry name" value="CpsB_CapC"/>
    <property type="match status" value="1"/>
</dbReference>
<name>A0A419V8W8_9BACL</name>
<keyword evidence="3 5" id="KW-0904">Protein phosphatase</keyword>
<comment type="caution">
    <text evidence="6">The sequence shown here is derived from an EMBL/GenBank/DDBJ whole genome shotgun (WGS) entry which is preliminary data.</text>
</comment>
<reference evidence="6 7" key="1">
    <citation type="submission" date="2018-09" db="EMBL/GenBank/DDBJ databases">
        <title>Genomic Encyclopedia of Archaeal and Bacterial Type Strains, Phase II (KMG-II): from individual species to whole genera.</title>
        <authorList>
            <person name="Goeker M."/>
        </authorList>
    </citation>
    <scope>NUCLEOTIDE SEQUENCE [LARGE SCALE GENOMIC DNA]</scope>
    <source>
        <strain evidence="6 7">DSM 17008</strain>
    </source>
</reference>
<evidence type="ECO:0000313" key="6">
    <source>
        <dbReference type="EMBL" id="RKD76403.1"/>
    </source>
</evidence>
<dbReference type="AlphaFoldDB" id="A0A419V8W8"/>
<proteinExistence type="inferred from homology"/>
<dbReference type="OrthoDB" id="9788539at2"/>